<dbReference type="Proteomes" id="UP000177943">
    <property type="component" value="Unassembled WGS sequence"/>
</dbReference>
<name>A0A1G2MVA8_9BACT</name>
<dbReference type="Pfam" id="PF02348">
    <property type="entry name" value="CTP_transf_3"/>
    <property type="match status" value="1"/>
</dbReference>
<sequence length="238" mass="26832">MKIYAIIIARGGSKGVPGKNVKMLGDKPLIAHTILEAKKVPHISRVIVNTDDLDIARVSKEYGADVFMRPKELAEDLTEDLPVFTHHLNELKKIGDLPDMVVDLRATAPLRRAHRIQEGIELLMKAGKEGAHSVRAVSKAAKHPHKMWRVEGSYIQPFLPESFTGMKEPYNAPRQVLPRVYQNNGSMNAFWPETVLERGSMTGEKILGYIMEDWESVNIDTFIDFTLTEELIKVHPIT</sequence>
<dbReference type="PANTHER" id="PTHR21485:SF6">
    <property type="entry name" value="N-ACYLNEURAMINATE CYTIDYLYLTRANSFERASE-RELATED"/>
    <property type="match status" value="1"/>
</dbReference>
<evidence type="ECO:0000313" key="1">
    <source>
        <dbReference type="EMBL" id="OHA27798.1"/>
    </source>
</evidence>
<dbReference type="InterPro" id="IPR029044">
    <property type="entry name" value="Nucleotide-diphossugar_trans"/>
</dbReference>
<reference evidence="1 2" key="1">
    <citation type="journal article" date="2016" name="Nat. Commun.">
        <title>Thousands of microbial genomes shed light on interconnected biogeochemical processes in an aquifer system.</title>
        <authorList>
            <person name="Anantharaman K."/>
            <person name="Brown C.T."/>
            <person name="Hug L.A."/>
            <person name="Sharon I."/>
            <person name="Castelle C.J."/>
            <person name="Probst A.J."/>
            <person name="Thomas B.C."/>
            <person name="Singh A."/>
            <person name="Wilkins M.J."/>
            <person name="Karaoz U."/>
            <person name="Brodie E.L."/>
            <person name="Williams K.H."/>
            <person name="Hubbard S.S."/>
            <person name="Banfield J.F."/>
        </authorList>
    </citation>
    <scope>NUCLEOTIDE SEQUENCE [LARGE SCALE GENOMIC DNA]</scope>
</reference>
<proteinExistence type="predicted"/>
<dbReference type="PANTHER" id="PTHR21485">
    <property type="entry name" value="HAD SUPERFAMILY MEMBERS CMAS AND KDSC"/>
    <property type="match status" value="1"/>
</dbReference>
<dbReference type="InterPro" id="IPR003329">
    <property type="entry name" value="Cytidylyl_trans"/>
</dbReference>
<comment type="caution">
    <text evidence="1">The sequence shown here is derived from an EMBL/GenBank/DDBJ whole genome shotgun (WGS) entry which is preliminary data.</text>
</comment>
<dbReference type="InterPro" id="IPR050793">
    <property type="entry name" value="CMP-NeuNAc_synthase"/>
</dbReference>
<evidence type="ECO:0008006" key="3">
    <source>
        <dbReference type="Google" id="ProtNLM"/>
    </source>
</evidence>
<dbReference type="EMBL" id="MHRP01000005">
    <property type="protein sequence ID" value="OHA27798.1"/>
    <property type="molecule type" value="Genomic_DNA"/>
</dbReference>
<evidence type="ECO:0000313" key="2">
    <source>
        <dbReference type="Proteomes" id="UP000177943"/>
    </source>
</evidence>
<dbReference type="GO" id="GO:0008781">
    <property type="term" value="F:N-acylneuraminate cytidylyltransferase activity"/>
    <property type="evidence" value="ECO:0007669"/>
    <property type="project" value="TreeGrafter"/>
</dbReference>
<dbReference type="AlphaFoldDB" id="A0A1G2MVA8"/>
<gene>
    <name evidence="1" type="ORF">A3D56_03990</name>
</gene>
<accession>A0A1G2MVA8</accession>
<organism evidence="1 2">
    <name type="scientific">Candidatus Taylorbacteria bacterium RIFCSPHIGHO2_02_FULL_45_35</name>
    <dbReference type="NCBI Taxonomy" id="1802311"/>
    <lineage>
        <taxon>Bacteria</taxon>
        <taxon>Candidatus Tayloriibacteriota</taxon>
    </lineage>
</organism>
<dbReference type="SUPFAM" id="SSF53448">
    <property type="entry name" value="Nucleotide-diphospho-sugar transferases"/>
    <property type="match status" value="1"/>
</dbReference>
<dbReference type="CDD" id="cd02513">
    <property type="entry name" value="CMP-NeuAc_Synthase"/>
    <property type="match status" value="1"/>
</dbReference>
<protein>
    <recommendedName>
        <fullName evidence="3">Acylneuraminate cytidylyltransferase</fullName>
    </recommendedName>
</protein>
<dbReference type="Gene3D" id="3.90.550.10">
    <property type="entry name" value="Spore Coat Polysaccharide Biosynthesis Protein SpsA, Chain A"/>
    <property type="match status" value="1"/>
</dbReference>